<dbReference type="InterPro" id="IPR005186">
    <property type="entry name" value="FlaG"/>
</dbReference>
<dbReference type="RefSeq" id="WP_315624352.1">
    <property type="nucleotide sequence ID" value="NZ_JAUHMF010000001.1"/>
</dbReference>
<comment type="caution">
    <text evidence="1">The sequence shown here is derived from an EMBL/GenBank/DDBJ whole genome shotgun (WGS) entry which is preliminary data.</text>
</comment>
<organism evidence="1 2">
    <name type="scientific">Thermanaerothrix solaris</name>
    <dbReference type="NCBI Taxonomy" id="3058434"/>
    <lineage>
        <taxon>Bacteria</taxon>
        <taxon>Bacillati</taxon>
        <taxon>Chloroflexota</taxon>
        <taxon>Anaerolineae</taxon>
        <taxon>Anaerolineales</taxon>
        <taxon>Anaerolineaceae</taxon>
        <taxon>Thermanaerothrix</taxon>
    </lineage>
</organism>
<dbReference type="EMBL" id="JAUHMF010000001">
    <property type="protein sequence ID" value="MDT8897689.1"/>
    <property type="molecule type" value="Genomic_DNA"/>
</dbReference>
<reference evidence="1 2" key="1">
    <citation type="submission" date="2023-07" db="EMBL/GenBank/DDBJ databases">
        <title>Novel species of Thermanaerothrix with wide hydrolytic capabilities.</title>
        <authorList>
            <person name="Zayulina K.S."/>
            <person name="Podosokorskaya O.A."/>
            <person name="Elcheninov A.G."/>
        </authorList>
    </citation>
    <scope>NUCLEOTIDE SEQUENCE [LARGE SCALE GENOMIC DNA]</scope>
    <source>
        <strain evidence="1 2">4228-RoL</strain>
    </source>
</reference>
<keyword evidence="1" id="KW-0282">Flagellum</keyword>
<evidence type="ECO:0000313" key="1">
    <source>
        <dbReference type="EMBL" id="MDT8897689.1"/>
    </source>
</evidence>
<accession>A0ABU3NLH0</accession>
<keyword evidence="1" id="KW-0969">Cilium</keyword>
<protein>
    <submittedName>
        <fullName evidence="1">Flagellar protein FlaG</fullName>
    </submittedName>
</protein>
<dbReference type="Pfam" id="PF03646">
    <property type="entry name" value="FlaG"/>
    <property type="match status" value="1"/>
</dbReference>
<sequence length="110" mass="11983">MQEDAKLPGVIPIGVELSGHIPIEGGTIAPKALLGEGQEEMHAPDSLTSKSTKPMLARSGAEIALRFQVDPQTHEVTVFVLDKTHRHVIRTIPPEEMARLRAGEIIDLFV</sequence>
<name>A0ABU3NLH0_9CHLR</name>
<dbReference type="Proteomes" id="UP001254165">
    <property type="component" value="Unassembled WGS sequence"/>
</dbReference>
<dbReference type="SUPFAM" id="SSF160214">
    <property type="entry name" value="FlaG-like"/>
    <property type="match status" value="1"/>
</dbReference>
<gene>
    <name evidence="1" type="ORF">QYE77_05370</name>
</gene>
<dbReference type="InterPro" id="IPR035924">
    <property type="entry name" value="FlaG-like_sf"/>
</dbReference>
<proteinExistence type="predicted"/>
<keyword evidence="1" id="KW-0966">Cell projection</keyword>
<evidence type="ECO:0000313" key="2">
    <source>
        <dbReference type="Proteomes" id="UP001254165"/>
    </source>
</evidence>
<dbReference type="Gene3D" id="3.30.160.170">
    <property type="entry name" value="FlaG-like"/>
    <property type="match status" value="1"/>
</dbReference>
<keyword evidence="2" id="KW-1185">Reference proteome</keyword>